<evidence type="ECO:0000313" key="4">
    <source>
        <dbReference type="EMBL" id="KAF9331542.1"/>
    </source>
</evidence>
<dbReference type="Pfam" id="PF01125">
    <property type="entry name" value="BUD31"/>
    <property type="match status" value="1"/>
</dbReference>
<evidence type="ECO:0000256" key="2">
    <source>
        <dbReference type="ARBA" id="ARBA00005287"/>
    </source>
</evidence>
<dbReference type="InterPro" id="IPR001748">
    <property type="entry name" value="BUD31"/>
</dbReference>
<evidence type="ECO:0000256" key="1">
    <source>
        <dbReference type="ARBA" id="ARBA00004123"/>
    </source>
</evidence>
<reference evidence="4" key="1">
    <citation type="journal article" date="2020" name="Fungal Divers.">
        <title>Resolving the Mortierellaceae phylogeny through synthesis of multi-gene phylogenetics and phylogenomics.</title>
        <authorList>
            <person name="Vandepol N."/>
            <person name="Liber J."/>
            <person name="Desiro A."/>
            <person name="Na H."/>
            <person name="Kennedy M."/>
            <person name="Barry K."/>
            <person name="Grigoriev I.V."/>
            <person name="Miller A.N."/>
            <person name="O'Donnell K."/>
            <person name="Stajich J.E."/>
            <person name="Bonito G."/>
        </authorList>
    </citation>
    <scope>NUCLEOTIDE SEQUENCE</scope>
    <source>
        <strain evidence="4">NVP1</strain>
    </source>
</reference>
<dbReference type="AlphaFoldDB" id="A0A9P5SP90"/>
<sequence>MPKIRSSRTKRAPEGFDEIEPTLKEFQQKMKDGKFILPLCSSVPVSENDPHEGKRKVEALWPVFRIHHQRSRYVYELFYKRKAISKDLYEYLLKQGYADGNLIAKWKKAGYEKVCCLRCIQPKDTNFGTTCVCRVPRDMLEEGKVIECIHCGCRGCSSGSGAGSAKGSSSSAPKE</sequence>
<protein>
    <submittedName>
        <fullName evidence="4">Component of the SF3b subcomplex of the U2 snRNP</fullName>
    </submittedName>
</protein>
<dbReference type="GO" id="GO:0005681">
    <property type="term" value="C:spliceosomal complex"/>
    <property type="evidence" value="ECO:0007669"/>
    <property type="project" value="TreeGrafter"/>
</dbReference>
<dbReference type="EMBL" id="JAAAUY010000316">
    <property type="protein sequence ID" value="KAF9331542.1"/>
    <property type="molecule type" value="Genomic_DNA"/>
</dbReference>
<keyword evidence="5" id="KW-1185">Reference proteome</keyword>
<comment type="subcellular location">
    <subcellularLocation>
        <location evidence="1">Nucleus</location>
    </subcellularLocation>
</comment>
<dbReference type="PROSITE" id="PS00998">
    <property type="entry name" value="G10_2"/>
    <property type="match status" value="1"/>
</dbReference>
<organism evidence="4 5">
    <name type="scientific">Podila minutissima</name>
    <dbReference type="NCBI Taxonomy" id="64525"/>
    <lineage>
        <taxon>Eukaryota</taxon>
        <taxon>Fungi</taxon>
        <taxon>Fungi incertae sedis</taxon>
        <taxon>Mucoromycota</taxon>
        <taxon>Mortierellomycotina</taxon>
        <taxon>Mortierellomycetes</taxon>
        <taxon>Mortierellales</taxon>
        <taxon>Mortierellaceae</taxon>
        <taxon>Podila</taxon>
    </lineage>
</organism>
<accession>A0A9P5SP90</accession>
<evidence type="ECO:0000313" key="5">
    <source>
        <dbReference type="Proteomes" id="UP000696485"/>
    </source>
</evidence>
<gene>
    <name evidence="4" type="primary">BUD31</name>
    <name evidence="4" type="ORF">BG006_005593</name>
</gene>
<keyword evidence="3" id="KW-0539">Nucleus</keyword>
<name>A0A9P5SP90_9FUNG</name>
<comment type="caution">
    <text evidence="4">The sequence shown here is derived from an EMBL/GenBank/DDBJ whole genome shotgun (WGS) entry which is preliminary data.</text>
</comment>
<evidence type="ECO:0000256" key="3">
    <source>
        <dbReference type="ARBA" id="ARBA00023242"/>
    </source>
</evidence>
<dbReference type="Proteomes" id="UP000696485">
    <property type="component" value="Unassembled WGS sequence"/>
</dbReference>
<dbReference type="InterPro" id="IPR018230">
    <property type="entry name" value="BUD31/G10-rel_CS"/>
</dbReference>
<comment type="similarity">
    <text evidence="2">Belongs to the BUD31 (G10) family.</text>
</comment>
<dbReference type="GO" id="GO:0000398">
    <property type="term" value="P:mRNA splicing, via spliceosome"/>
    <property type="evidence" value="ECO:0007669"/>
    <property type="project" value="TreeGrafter"/>
</dbReference>
<dbReference type="PANTHER" id="PTHR19411">
    <property type="entry name" value="PROTEIN BUD31-RELATED"/>
    <property type="match status" value="1"/>
</dbReference>
<dbReference type="PRINTS" id="PR00322">
    <property type="entry name" value="G10"/>
</dbReference>
<proteinExistence type="inferred from homology"/>
<dbReference type="PANTHER" id="PTHR19411:SF0">
    <property type="entry name" value="PROTEIN BUD31 HOMOLOG"/>
    <property type="match status" value="1"/>
</dbReference>